<comment type="caution">
    <text evidence="5">The sequence shown here is derived from an EMBL/GenBank/DDBJ whole genome shotgun (WGS) entry which is preliminary data.</text>
</comment>
<dbReference type="GO" id="GO:0004356">
    <property type="term" value="F:glutamine synthetase activity"/>
    <property type="evidence" value="ECO:0007669"/>
    <property type="project" value="InterPro"/>
</dbReference>
<name>A0A2N1PNY7_9BACT</name>
<evidence type="ECO:0000259" key="4">
    <source>
        <dbReference type="PROSITE" id="PS51987"/>
    </source>
</evidence>
<evidence type="ECO:0000256" key="1">
    <source>
        <dbReference type="PROSITE-ProRule" id="PRU01330"/>
    </source>
</evidence>
<dbReference type="Pfam" id="PF00120">
    <property type="entry name" value="Gln-synt_C"/>
    <property type="match status" value="1"/>
</dbReference>
<evidence type="ECO:0000259" key="3">
    <source>
        <dbReference type="PROSITE" id="PS51986"/>
    </source>
</evidence>
<protein>
    <submittedName>
        <fullName evidence="5">Glutamine synthetase type III</fullName>
    </submittedName>
</protein>
<dbReference type="InterPro" id="IPR008146">
    <property type="entry name" value="Gln_synth_cat_dom"/>
</dbReference>
<dbReference type="InterPro" id="IPR040577">
    <property type="entry name" value="Gln-synt_C"/>
</dbReference>
<dbReference type="Pfam" id="PF18318">
    <property type="entry name" value="Gln-synt_C-ter"/>
    <property type="match status" value="1"/>
</dbReference>
<dbReference type="SUPFAM" id="SSF55931">
    <property type="entry name" value="Glutamine synthetase/guanido kinase"/>
    <property type="match status" value="1"/>
</dbReference>
<comment type="similarity">
    <text evidence="1 2">Belongs to the glutamine synthetase family.</text>
</comment>
<evidence type="ECO:0000256" key="2">
    <source>
        <dbReference type="RuleBase" id="RU000384"/>
    </source>
</evidence>
<organism evidence="5 6">
    <name type="scientific">Candidatus Wallbacteria bacterium HGW-Wallbacteria-1</name>
    <dbReference type="NCBI Taxonomy" id="2013854"/>
    <lineage>
        <taxon>Bacteria</taxon>
        <taxon>Candidatus Walliibacteriota</taxon>
    </lineage>
</organism>
<dbReference type="SMART" id="SM01230">
    <property type="entry name" value="Gln-synt_C"/>
    <property type="match status" value="1"/>
</dbReference>
<feature type="domain" description="GS catalytic" evidence="4">
    <location>
        <begin position="168"/>
        <end position="603"/>
    </location>
</feature>
<dbReference type="Gene3D" id="1.20.120.1560">
    <property type="match status" value="1"/>
</dbReference>
<dbReference type="InterPro" id="IPR052725">
    <property type="entry name" value="GS_Type-3"/>
</dbReference>
<dbReference type="GO" id="GO:0006542">
    <property type="term" value="P:glutamine biosynthetic process"/>
    <property type="evidence" value="ECO:0007669"/>
    <property type="project" value="InterPro"/>
</dbReference>
<dbReference type="Proteomes" id="UP000233256">
    <property type="component" value="Unassembled WGS sequence"/>
</dbReference>
<dbReference type="EMBL" id="PGXC01000008">
    <property type="protein sequence ID" value="PKK90044.1"/>
    <property type="molecule type" value="Genomic_DNA"/>
</dbReference>
<reference evidence="5 6" key="1">
    <citation type="journal article" date="2017" name="ISME J.">
        <title>Potential for microbial H2 and metal transformations associated with novel bacteria and archaea in deep terrestrial subsurface sediments.</title>
        <authorList>
            <person name="Hernsdorf A.W."/>
            <person name="Amano Y."/>
            <person name="Miyakawa K."/>
            <person name="Ise K."/>
            <person name="Suzuki Y."/>
            <person name="Anantharaman K."/>
            <person name="Probst A."/>
            <person name="Burstein D."/>
            <person name="Thomas B.C."/>
            <person name="Banfield J.F."/>
        </authorList>
    </citation>
    <scope>NUCLEOTIDE SEQUENCE [LARGE SCALE GENOMIC DNA]</scope>
    <source>
        <strain evidence="5">HGW-Wallbacteria-1</strain>
    </source>
</reference>
<dbReference type="AlphaFoldDB" id="A0A2N1PNY7"/>
<dbReference type="InterPro" id="IPR014746">
    <property type="entry name" value="Gln_synth/guanido_kin_cat_dom"/>
</dbReference>
<proteinExistence type="inferred from homology"/>
<dbReference type="InterPro" id="IPR027303">
    <property type="entry name" value="Gln_synth_gly_rich_site"/>
</dbReference>
<dbReference type="InterPro" id="IPR008147">
    <property type="entry name" value="Gln_synt_N"/>
</dbReference>
<feature type="domain" description="GS beta-grasp" evidence="3">
    <location>
        <begin position="70"/>
        <end position="163"/>
    </location>
</feature>
<accession>A0A2N1PNY7</accession>
<dbReference type="PANTHER" id="PTHR42974">
    <property type="entry name" value="GLUTAMINE SYNTHETASE"/>
    <property type="match status" value="1"/>
</dbReference>
<dbReference type="PANTHER" id="PTHR42974:SF1">
    <property type="entry name" value="TYPE-3 GLUTAMINE SYNTHETASE"/>
    <property type="match status" value="1"/>
</dbReference>
<dbReference type="InterPro" id="IPR022147">
    <property type="entry name" value="GSIII_N"/>
</dbReference>
<evidence type="ECO:0000313" key="5">
    <source>
        <dbReference type="EMBL" id="PKK90044.1"/>
    </source>
</evidence>
<dbReference type="Pfam" id="PF12437">
    <property type="entry name" value="GSIII_N"/>
    <property type="match status" value="1"/>
</dbReference>
<dbReference type="PROSITE" id="PS00181">
    <property type="entry name" value="GLNA_ATP"/>
    <property type="match status" value="1"/>
</dbReference>
<gene>
    <name evidence="5" type="ORF">CVV64_11020</name>
</gene>
<dbReference type="PROSITE" id="PS51986">
    <property type="entry name" value="GS_BETA_GRASP"/>
    <property type="match status" value="1"/>
</dbReference>
<evidence type="ECO:0000313" key="6">
    <source>
        <dbReference type="Proteomes" id="UP000233256"/>
    </source>
</evidence>
<sequence>MRGTRQMTIDHVREMYGINTLTEKTLRELVPGDVYSTFRDVLRKGKRLDKETANAIAHAMKEWALSKGVTHYAHWFQPMTGLTAEKHDAFLSFEDDGEPIARFSGTQLIRSEPDASSFPSGGMRTTFEARGYTAWDPRSPAFILEGPKGKIFCIPSVFISYHGHALDLKTPLLRSVEALDKSAGRLLGMISSPHAGQRIKAMIGAEQEYFLLRSSVADLRLDLKLAGRTLIGAKSPKGQEMEDHYFGSIPPEVLEVMQEAEMELYSLGVPCKTRHNEVAPSQYEIAPIFEEASLAADHNQLIMEIIRKTAHRKGIKVLYHEKPFANLNGSGKHCNWSIVTEDGFNLMAPRTDRDSNLHFLLMLLTFVKGVRDHGGLLRASVSSASNDLRLGGNEAPPAIMSVFLGDTLSKVVESLANGIENIEVDEAIMDLGLSHLPSIVKDNTDRNRTSPMAFTGNKFEFRAVGSAESISFPVTILNGIMAESMEIVADMIQHFLDSGLGVREAIVNTLESLAKETSSVLFDGNCYEDSWREEAEKRGLPLLRSTPEAITFMGDSNRTDFLIRHGILTEAEINSRRHVALEKYIKVLEIESHILLTMAKGDVLPAAYRHQATAAGAIAATEAALGKQNSDMLSKQRESLVRVSEAVNRVLTEIEKLRACRQHLEHLETLEARAFYCHTDIIPAMESLRMPCDLIEEMVDRRSWGIPKYSELLFPF</sequence>
<dbReference type="PROSITE" id="PS51987">
    <property type="entry name" value="GS_CATALYTIC"/>
    <property type="match status" value="1"/>
</dbReference>
<dbReference type="Gene3D" id="3.30.590.10">
    <property type="entry name" value="Glutamine synthetase/guanido kinase, catalytic domain"/>
    <property type="match status" value="1"/>
</dbReference>